<protein>
    <submittedName>
        <fullName evidence="2">Hint domain-containing protein</fullName>
    </submittedName>
</protein>
<gene>
    <name evidence="2" type="ORF">N5W20_08250</name>
</gene>
<dbReference type="EMBL" id="CP107052">
    <property type="protein sequence ID" value="UYH51070.1"/>
    <property type="molecule type" value="Genomic_DNA"/>
</dbReference>
<sequence>MTDPVNAIASTLSNSRLTADGGTINVNGASVGFFNSTEYEIQNGGTLNITAIHGNAASSALSSSSIKFGHGGGTLVLQRGDGLNYITFKSLEGFGDPDAIIEVVGATAVSSVSKDLLGHTEVNFNNGLTVALPGDYYDAAKNLNIFQKSSGGNVYISSSPIHDTTTLPVTGDFDPVCYLADAMVETVSGEKPVQDLQVGDEVITRDAFGNISTQPIIWTGKSRLRANKALSDDRSGFPVRIKAGALAEKVPHRDLLVTSEHAIFLEGHFIPVRMLVNGRTISYDRSIEAYDYYHFETAQHSIVHVSGAATETFLDNGMRDQFAEQNQAENGAAADGVKQWGLDSAAPLCVTPEFVRDIYESLKDRAAQIDPSDASALTAGYDVTEDPDLNVETVDGARLELREVTNGWYLYSLPAGLSQLYLTSRVTRPCDALGPFIDDRRLLGVLVGEIVIEKPSGHVEVTDHLTNERLEGWSSIENHLSRWTSGRAEIILDDVTDAHDNVLAIKILSTGLHRLPPRPEDVMPKSVLGGVMKADSVLQPAF</sequence>
<organism evidence="2 3">
    <name type="scientific">Candidatus Kirkpatrickella diaphorinae</name>
    <dbReference type="NCBI Taxonomy" id="2984322"/>
    <lineage>
        <taxon>Bacteria</taxon>
        <taxon>Pseudomonadati</taxon>
        <taxon>Pseudomonadota</taxon>
        <taxon>Alphaproteobacteria</taxon>
        <taxon>Acetobacterales</taxon>
        <taxon>Acetobacteraceae</taxon>
        <taxon>Candidatus Kirkpatrickella</taxon>
    </lineage>
</organism>
<dbReference type="SUPFAM" id="SSF51294">
    <property type="entry name" value="Hedgehog/intein (Hint) domain"/>
    <property type="match status" value="1"/>
</dbReference>
<feature type="domain" description="Hedgehog/Intein (Hint)" evidence="1">
    <location>
        <begin position="176"/>
        <end position="315"/>
    </location>
</feature>
<name>A0ABY6GJT3_9PROT</name>
<proteinExistence type="predicted"/>
<evidence type="ECO:0000313" key="2">
    <source>
        <dbReference type="EMBL" id="UYH51070.1"/>
    </source>
</evidence>
<dbReference type="Pfam" id="PF13403">
    <property type="entry name" value="Hint_2"/>
    <property type="match status" value="1"/>
</dbReference>
<dbReference type="InterPro" id="IPR036844">
    <property type="entry name" value="Hint_dom_sf"/>
</dbReference>
<accession>A0ABY6GJT3</accession>
<dbReference type="InterPro" id="IPR028992">
    <property type="entry name" value="Hedgehog/Intein_dom"/>
</dbReference>
<dbReference type="Proteomes" id="UP001163831">
    <property type="component" value="Chromosome"/>
</dbReference>
<evidence type="ECO:0000259" key="1">
    <source>
        <dbReference type="Pfam" id="PF13403"/>
    </source>
</evidence>
<reference evidence="2" key="1">
    <citation type="submission" date="2022-10" db="EMBL/GenBank/DDBJ databases">
        <title>Candidatus Kirkpatrella diaphorinas gen. nov., sp. nov., an uncultured endosymbiont identified in a population of Diaphorina citri from Hawaii.</title>
        <authorList>
            <person name="Henry E.M."/>
            <person name="Carlson C.R."/>
            <person name="Kuo Y.-W."/>
        </authorList>
    </citation>
    <scope>NUCLEOTIDE SEQUENCE</scope>
    <source>
        <strain evidence="2">CADCRV1</strain>
    </source>
</reference>
<dbReference type="Gene3D" id="2.170.16.10">
    <property type="entry name" value="Hedgehog/Intein (Hint) domain"/>
    <property type="match status" value="1"/>
</dbReference>
<evidence type="ECO:0000313" key="3">
    <source>
        <dbReference type="Proteomes" id="UP001163831"/>
    </source>
</evidence>
<keyword evidence="3" id="KW-1185">Reference proteome</keyword>
<dbReference type="RefSeq" id="WP_319806664.1">
    <property type="nucleotide sequence ID" value="NZ_CP107052.1"/>
</dbReference>